<dbReference type="EMBL" id="JACHHQ010000002">
    <property type="protein sequence ID" value="MBB5199166.1"/>
    <property type="molecule type" value="Genomic_DNA"/>
</dbReference>
<dbReference type="InterPro" id="IPR016768">
    <property type="entry name" value="UCP019883"/>
</dbReference>
<feature type="transmembrane region" description="Helical" evidence="1">
    <location>
        <begin position="41"/>
        <end position="62"/>
    </location>
</feature>
<evidence type="ECO:0008006" key="4">
    <source>
        <dbReference type="Google" id="ProtNLM"/>
    </source>
</evidence>
<keyword evidence="1" id="KW-0472">Membrane</keyword>
<dbReference type="RefSeq" id="WP_168055405.1">
    <property type="nucleotide sequence ID" value="NZ_JAAOZT010000006.1"/>
</dbReference>
<keyword evidence="1" id="KW-1133">Transmembrane helix</keyword>
<gene>
    <name evidence="2" type="ORF">HNR39_000993</name>
</gene>
<keyword evidence="1" id="KW-0812">Transmembrane</keyword>
<comment type="caution">
    <text evidence="2">The sequence shown here is derived from an EMBL/GenBank/DDBJ whole genome shotgun (WGS) entry which is preliminary data.</text>
</comment>
<protein>
    <recommendedName>
        <fullName evidence="4">DUF2818 family protein</fullName>
    </recommendedName>
</protein>
<accession>A0A840RQ85</accession>
<evidence type="ECO:0000313" key="2">
    <source>
        <dbReference type="EMBL" id="MBB5199166.1"/>
    </source>
</evidence>
<dbReference type="Pfam" id="PF10993">
    <property type="entry name" value="DUF2818"/>
    <property type="match status" value="1"/>
</dbReference>
<evidence type="ECO:0000313" key="3">
    <source>
        <dbReference type="Proteomes" id="UP000571084"/>
    </source>
</evidence>
<name>A0A840RQ85_9BURK</name>
<dbReference type="Proteomes" id="UP000571084">
    <property type="component" value="Unassembled WGS sequence"/>
</dbReference>
<sequence length="102" mass="11524">MNASFSSLTVIVLALLAANLPFVNERLMAVLPLKAGAAKPVWVRLVELFVWYWVVGGTGRLLESRIGNAFSQTWEFYVVTGCLFLVFAFPGYVHRYLRKKRA</sequence>
<proteinExistence type="predicted"/>
<evidence type="ECO:0000256" key="1">
    <source>
        <dbReference type="SAM" id="Phobius"/>
    </source>
</evidence>
<reference evidence="2 3" key="1">
    <citation type="submission" date="2020-08" db="EMBL/GenBank/DDBJ databases">
        <title>Genomic Encyclopedia of Type Strains, Phase IV (KMG-IV): sequencing the most valuable type-strain genomes for metagenomic binning, comparative biology and taxonomic classification.</title>
        <authorList>
            <person name="Goeker M."/>
        </authorList>
    </citation>
    <scope>NUCLEOTIDE SEQUENCE [LARGE SCALE GENOMIC DNA]</scope>
    <source>
        <strain evidence="2 3">DSM 23240</strain>
    </source>
</reference>
<keyword evidence="3" id="KW-1185">Reference proteome</keyword>
<dbReference type="AlphaFoldDB" id="A0A840RQ85"/>
<organism evidence="2 3">
    <name type="scientific">Glaciimonas immobilis</name>
    <dbReference type="NCBI Taxonomy" id="728004"/>
    <lineage>
        <taxon>Bacteria</taxon>
        <taxon>Pseudomonadati</taxon>
        <taxon>Pseudomonadota</taxon>
        <taxon>Betaproteobacteria</taxon>
        <taxon>Burkholderiales</taxon>
        <taxon>Oxalobacteraceae</taxon>
        <taxon>Glaciimonas</taxon>
    </lineage>
</organism>
<feature type="transmembrane region" description="Helical" evidence="1">
    <location>
        <begin position="74"/>
        <end position="93"/>
    </location>
</feature>
<dbReference type="PIRSF" id="PIRSF019883">
    <property type="entry name" value="UCP019883"/>
    <property type="match status" value="1"/>
</dbReference>